<evidence type="ECO:0000313" key="2">
    <source>
        <dbReference type="EMBL" id="AOP51332.1"/>
    </source>
</evidence>
<accession>A0A1D7VX78</accession>
<organism evidence="2 3">
    <name type="scientific">Streptomyces lydicus</name>
    <dbReference type="NCBI Taxonomy" id="47763"/>
    <lineage>
        <taxon>Bacteria</taxon>
        <taxon>Bacillati</taxon>
        <taxon>Actinomycetota</taxon>
        <taxon>Actinomycetes</taxon>
        <taxon>Kitasatosporales</taxon>
        <taxon>Streptomycetaceae</taxon>
        <taxon>Streptomyces</taxon>
    </lineage>
</organism>
<dbReference type="Pfam" id="PF09983">
    <property type="entry name" value="JetD_C"/>
    <property type="match status" value="1"/>
</dbReference>
<evidence type="ECO:0000259" key="1">
    <source>
        <dbReference type="Pfam" id="PF09983"/>
    </source>
</evidence>
<sequence length="456" mass="50155">MELLFSEAQGRVRVSVAGTPEGTVALSVPVRREGVNRPPRNRQGLLRIQEVDLVTAYTQSAYDPPSLLESRHLIWVLSAGRRSWATIASRFKDEAWSVAVALIRSGGVVLRCAVDEDLELAEPLSWRLSHSWALQAEELLQELRGWRDPYEVRKELLTLMTPVPELNSERALLEGCSEGAALRVPSGSAVRTEAWTTYEAAVRAASVWWPAQVAEERLSAKELAGLALGGSKKWTPARQTAFENLVGMSFDLAVDEADIDIRVRGPLQWRVGAVAADAAVANPWIALPAGALRLVGEVEYRGRGVFLVENSDTFERVCAMPEVTSRWLCVWGKGYVTNQLVALLEWMQPERLAIWGDLDADGIAIIADLSQRLGRRVHAVGMEVELWRAGPYRQQEPEQYLKAQALAAQMAVEGPVELRALASEIAVTGESCEQEPLHRKVLPRLVKLLGGVPAGG</sequence>
<name>A0A1D7VX78_9ACTN</name>
<protein>
    <recommendedName>
        <fullName evidence="1">Wadjet protein JetD C-terminal domain-containing protein</fullName>
    </recommendedName>
</protein>
<keyword evidence="3" id="KW-1185">Reference proteome</keyword>
<dbReference type="InterPro" id="IPR024534">
    <property type="entry name" value="JetD_C"/>
</dbReference>
<proteinExistence type="predicted"/>
<reference evidence="2 3" key="1">
    <citation type="submission" date="2016-09" db="EMBL/GenBank/DDBJ databases">
        <title>Complete genome sequencing of Streptomyces lydicus 103 and metabolic pathways analysis of antibiotic biosynthesis.</title>
        <authorList>
            <person name="Jia N."/>
            <person name="Ding M.-Z."/>
            <person name="Gao F."/>
            <person name="Yuan Y.-J."/>
        </authorList>
    </citation>
    <scope>NUCLEOTIDE SEQUENCE [LARGE SCALE GENOMIC DNA]</scope>
    <source>
        <strain evidence="2 3">103</strain>
    </source>
</reference>
<feature type="domain" description="Wadjet protein JetD C-terminal" evidence="1">
    <location>
        <begin position="295"/>
        <end position="400"/>
    </location>
</feature>
<gene>
    <name evidence="2" type="ORF">SL103_18910</name>
</gene>
<dbReference type="AlphaFoldDB" id="A0A1D7VX78"/>
<dbReference type="Proteomes" id="UP000094094">
    <property type="component" value="Chromosome"/>
</dbReference>
<dbReference type="EMBL" id="CP017157">
    <property type="protein sequence ID" value="AOP51332.1"/>
    <property type="molecule type" value="Genomic_DNA"/>
</dbReference>
<evidence type="ECO:0000313" key="3">
    <source>
        <dbReference type="Proteomes" id="UP000094094"/>
    </source>
</evidence>
<dbReference type="KEGG" id="slc:SL103_18910"/>